<feature type="transmembrane region" description="Helical" evidence="6">
    <location>
        <begin position="289"/>
        <end position="309"/>
    </location>
</feature>
<feature type="transmembrane region" description="Helical" evidence="6">
    <location>
        <begin position="232"/>
        <end position="249"/>
    </location>
</feature>
<feature type="transmembrane region" description="Helical" evidence="6">
    <location>
        <begin position="85"/>
        <end position="104"/>
    </location>
</feature>
<feature type="transmembrane region" description="Helical" evidence="6">
    <location>
        <begin position="55"/>
        <end position="73"/>
    </location>
</feature>
<evidence type="ECO:0000256" key="2">
    <source>
        <dbReference type="ARBA" id="ARBA00022448"/>
    </source>
</evidence>
<comment type="caution">
    <text evidence="8">The sequence shown here is derived from an EMBL/GenBank/DDBJ whole genome shotgun (WGS) entry which is preliminary data.</text>
</comment>
<gene>
    <name evidence="8" type="ORF">GCM10009765_01490</name>
</gene>
<comment type="subcellular location">
    <subcellularLocation>
        <location evidence="1">Cell inner membrane</location>
        <topology evidence="1">Multi-pass membrane protein</topology>
    </subcellularLocation>
</comment>
<name>A0ABN2FQM3_9ACTN</name>
<dbReference type="SUPFAM" id="SSF103473">
    <property type="entry name" value="MFS general substrate transporter"/>
    <property type="match status" value="1"/>
</dbReference>
<dbReference type="Proteomes" id="UP001500618">
    <property type="component" value="Unassembled WGS sequence"/>
</dbReference>
<dbReference type="Pfam" id="PF07690">
    <property type="entry name" value="MFS_1"/>
    <property type="match status" value="1"/>
</dbReference>
<dbReference type="EMBL" id="BAAANY010000001">
    <property type="protein sequence ID" value="GAA1655941.1"/>
    <property type="molecule type" value="Genomic_DNA"/>
</dbReference>
<feature type="transmembrane region" description="Helical" evidence="6">
    <location>
        <begin position="28"/>
        <end position="49"/>
    </location>
</feature>
<feature type="transmembrane region" description="Helical" evidence="6">
    <location>
        <begin position="315"/>
        <end position="335"/>
    </location>
</feature>
<feature type="transmembrane region" description="Helical" evidence="6">
    <location>
        <begin position="147"/>
        <end position="171"/>
    </location>
</feature>
<reference evidence="8 9" key="1">
    <citation type="journal article" date="2019" name="Int. J. Syst. Evol. Microbiol.">
        <title>The Global Catalogue of Microorganisms (GCM) 10K type strain sequencing project: providing services to taxonomists for standard genome sequencing and annotation.</title>
        <authorList>
            <consortium name="The Broad Institute Genomics Platform"/>
            <consortium name="The Broad Institute Genome Sequencing Center for Infectious Disease"/>
            <person name="Wu L."/>
            <person name="Ma J."/>
        </authorList>
    </citation>
    <scope>NUCLEOTIDE SEQUENCE [LARGE SCALE GENOMIC DNA]</scope>
    <source>
        <strain evidence="8 9">JCM 14718</strain>
    </source>
</reference>
<feature type="transmembrane region" description="Helical" evidence="6">
    <location>
        <begin position="387"/>
        <end position="406"/>
    </location>
</feature>
<keyword evidence="2" id="KW-0813">Transport</keyword>
<dbReference type="PANTHER" id="PTHR23501:SF191">
    <property type="entry name" value="VACUOLAR BASIC AMINO ACID TRANSPORTER 4"/>
    <property type="match status" value="1"/>
</dbReference>
<dbReference type="Gene3D" id="1.20.1250.20">
    <property type="entry name" value="MFS general substrate transporter like domains"/>
    <property type="match status" value="1"/>
</dbReference>
<evidence type="ECO:0000256" key="3">
    <source>
        <dbReference type="ARBA" id="ARBA00022692"/>
    </source>
</evidence>
<feature type="transmembrane region" description="Helical" evidence="6">
    <location>
        <begin position="261"/>
        <end position="282"/>
    </location>
</feature>
<keyword evidence="9" id="KW-1185">Reference proteome</keyword>
<dbReference type="InterPro" id="IPR011701">
    <property type="entry name" value="MFS"/>
</dbReference>
<accession>A0ABN2FQM3</accession>
<dbReference type="InterPro" id="IPR036259">
    <property type="entry name" value="MFS_trans_sf"/>
</dbReference>
<feature type="domain" description="Major facilitator superfamily (MFS) profile" evidence="7">
    <location>
        <begin position="19"/>
        <end position="412"/>
    </location>
</feature>
<dbReference type="PROSITE" id="PS50850">
    <property type="entry name" value="MFS"/>
    <property type="match status" value="1"/>
</dbReference>
<dbReference type="RefSeq" id="WP_344306161.1">
    <property type="nucleotide sequence ID" value="NZ_BAAANY010000001.1"/>
</dbReference>
<dbReference type="PANTHER" id="PTHR23501">
    <property type="entry name" value="MAJOR FACILITATOR SUPERFAMILY"/>
    <property type="match status" value="1"/>
</dbReference>
<evidence type="ECO:0000256" key="6">
    <source>
        <dbReference type="SAM" id="Phobius"/>
    </source>
</evidence>
<evidence type="ECO:0000259" key="7">
    <source>
        <dbReference type="PROSITE" id="PS50850"/>
    </source>
</evidence>
<feature type="transmembrane region" description="Helical" evidence="6">
    <location>
        <begin position="177"/>
        <end position="196"/>
    </location>
</feature>
<evidence type="ECO:0000313" key="8">
    <source>
        <dbReference type="EMBL" id="GAA1655941.1"/>
    </source>
</evidence>
<evidence type="ECO:0000256" key="5">
    <source>
        <dbReference type="ARBA" id="ARBA00023136"/>
    </source>
</evidence>
<feature type="transmembrane region" description="Helical" evidence="6">
    <location>
        <begin position="355"/>
        <end position="375"/>
    </location>
</feature>
<keyword evidence="3 6" id="KW-0812">Transmembrane</keyword>
<evidence type="ECO:0000256" key="4">
    <source>
        <dbReference type="ARBA" id="ARBA00022989"/>
    </source>
</evidence>
<keyword evidence="4 6" id="KW-1133">Transmembrane helix</keyword>
<sequence length="412" mass="42415">MTGTLSALTPKSVGFGPRFVLATSTGSVLNPINSSIIAVALVSIGQAFGVGADRTAWLVSALYLATAVGQPVMGKLADRFGPRRIYLAGLAMVAAGGLLGAWAGAFGLVIASRVVIGVGTSAAYPAAMTMVRQQSVRLDQPVPGRVLGALAIAGQVTMAVGPPLGGLLIAAGGWRSIFLVNVPLAVVGAIFALRWLPADEPREPAEAGASGAAAPFAEVRMLVRNRALTATYLRYALTFLVTYSFLYGWTQWLEQSAGLSASAAGLILMPSFVVAAVVSAIVSRRRAVWGPLLVGATLLAVGSASLLFLDHATSIWLLFAVSVVFGVQNAMVVVANQAAMYGQAPAAHIGTAAGLLRTFMYVGAIAAASLISVTYRERATDASLHTLATVLVVASVLVVVMTVLNARTAARR</sequence>
<proteinExistence type="predicted"/>
<evidence type="ECO:0000256" key="1">
    <source>
        <dbReference type="ARBA" id="ARBA00004429"/>
    </source>
</evidence>
<keyword evidence="5 6" id="KW-0472">Membrane</keyword>
<protein>
    <submittedName>
        <fullName evidence="8">MFS transporter</fullName>
    </submittedName>
</protein>
<dbReference type="InterPro" id="IPR020846">
    <property type="entry name" value="MFS_dom"/>
</dbReference>
<organism evidence="8 9">
    <name type="scientific">Fodinicola feengrottensis</name>
    <dbReference type="NCBI Taxonomy" id="435914"/>
    <lineage>
        <taxon>Bacteria</taxon>
        <taxon>Bacillati</taxon>
        <taxon>Actinomycetota</taxon>
        <taxon>Actinomycetes</taxon>
        <taxon>Mycobacteriales</taxon>
        <taxon>Fodinicola</taxon>
    </lineage>
</organism>
<evidence type="ECO:0000313" key="9">
    <source>
        <dbReference type="Proteomes" id="UP001500618"/>
    </source>
</evidence>
<dbReference type="CDD" id="cd17321">
    <property type="entry name" value="MFS_MMR_MDR_like"/>
    <property type="match status" value="1"/>
</dbReference>